<protein>
    <submittedName>
        <fullName evidence="10">EF-hand domain-containing protein</fullName>
    </submittedName>
</protein>
<name>A0A183CBN7_GLOPA</name>
<dbReference type="InterPro" id="IPR038765">
    <property type="entry name" value="Papain-like_cys_pep_sf"/>
</dbReference>
<reference evidence="9" key="1">
    <citation type="submission" date="2014-05" db="EMBL/GenBank/DDBJ databases">
        <title>The genome and life-stage specific transcriptomes of Globodera pallida elucidate key aspects of plant parasitism by a cyst nematode.</title>
        <authorList>
            <person name="Cotton J.A."/>
            <person name="Lilley C.J."/>
            <person name="Jones L.M."/>
            <person name="Kikuchi T."/>
            <person name="Reid A.J."/>
            <person name="Thorpe P."/>
            <person name="Tsai I.J."/>
            <person name="Beasley H."/>
            <person name="Blok V."/>
            <person name="Cock P.J.A."/>
            <person name="Van den Akker S.E."/>
            <person name="Holroyd N."/>
            <person name="Hunt M."/>
            <person name="Mantelin S."/>
            <person name="Naghra H."/>
            <person name="Pain A."/>
            <person name="Palomares-Rius J.E."/>
            <person name="Zarowiecki M."/>
            <person name="Berriman M."/>
            <person name="Jones J.T."/>
            <person name="Urwin P.E."/>
        </authorList>
    </citation>
    <scope>NUCLEOTIDE SEQUENCE [LARGE SCALE GENOMIC DNA]</scope>
    <source>
        <strain evidence="9">Lindley</strain>
    </source>
</reference>
<dbReference type="PRINTS" id="PR00450">
    <property type="entry name" value="RECOVERIN"/>
</dbReference>
<dbReference type="SUPFAM" id="SSF54001">
    <property type="entry name" value="Cysteine proteinases"/>
    <property type="match status" value="1"/>
</dbReference>
<dbReference type="InterPro" id="IPR002048">
    <property type="entry name" value="EF_hand_dom"/>
</dbReference>
<dbReference type="Gene3D" id="1.10.238.10">
    <property type="entry name" value="EF-hand"/>
    <property type="match status" value="1"/>
</dbReference>
<feature type="domain" description="EF-hand" evidence="8">
    <location>
        <begin position="92"/>
        <end position="127"/>
    </location>
</feature>
<dbReference type="InterPro" id="IPR028846">
    <property type="entry name" value="Recoverin"/>
</dbReference>
<dbReference type="Gene3D" id="3.90.70.10">
    <property type="entry name" value="Cysteine proteinases"/>
    <property type="match status" value="1"/>
</dbReference>
<reference evidence="10" key="2">
    <citation type="submission" date="2016-06" db="UniProtKB">
        <authorList>
            <consortium name="WormBaseParasite"/>
        </authorList>
    </citation>
    <scope>IDENTIFICATION</scope>
</reference>
<evidence type="ECO:0000259" key="8">
    <source>
        <dbReference type="PROSITE" id="PS50222"/>
    </source>
</evidence>
<dbReference type="InterPro" id="IPR011992">
    <property type="entry name" value="EF-hand-dom_pair"/>
</dbReference>
<dbReference type="GO" id="GO:0005509">
    <property type="term" value="F:calcium ion binding"/>
    <property type="evidence" value="ECO:0007669"/>
    <property type="project" value="InterPro"/>
</dbReference>
<organism evidence="9 10">
    <name type="scientific">Globodera pallida</name>
    <name type="common">Potato cyst nematode worm</name>
    <name type="synonym">Heterodera pallida</name>
    <dbReference type="NCBI Taxonomy" id="36090"/>
    <lineage>
        <taxon>Eukaryota</taxon>
        <taxon>Metazoa</taxon>
        <taxon>Ecdysozoa</taxon>
        <taxon>Nematoda</taxon>
        <taxon>Chromadorea</taxon>
        <taxon>Rhabditida</taxon>
        <taxon>Tylenchina</taxon>
        <taxon>Tylenchomorpha</taxon>
        <taxon>Tylenchoidea</taxon>
        <taxon>Heteroderidae</taxon>
        <taxon>Heteroderinae</taxon>
        <taxon>Globodera</taxon>
    </lineage>
</organism>
<keyword evidence="3" id="KW-0479">Metal-binding</keyword>
<dbReference type="SUPFAM" id="SSF47473">
    <property type="entry name" value="EF-hand"/>
    <property type="match status" value="1"/>
</dbReference>
<evidence type="ECO:0000256" key="5">
    <source>
        <dbReference type="ARBA" id="ARBA00022837"/>
    </source>
</evidence>
<dbReference type="AlphaFoldDB" id="A0A183CBN7"/>
<dbReference type="Proteomes" id="UP000050741">
    <property type="component" value="Unassembled WGS sequence"/>
</dbReference>
<evidence type="ECO:0000256" key="6">
    <source>
        <dbReference type="ARBA" id="ARBA00023288"/>
    </source>
</evidence>
<dbReference type="PROSITE" id="PS50222">
    <property type="entry name" value="EF_HAND_2"/>
    <property type="match status" value="1"/>
</dbReference>
<sequence>MPDKDKIELYTDLAHKTHFEVCRIAWLERTFLEMCDPHTMCIYENTFVAALLFTIKRMDVARAVFRLFCEKNNSSIGFRDYVCGLSSLCQGPAPERIRFVMQLWDSDMDGLLSRKDLTGCFKFFGLSMVDVLSHSTLPTIWMALTRETMPMKSNEEQDNNAGKEHEHDETDADDEQDEEEEGEDDQNLKDTSVEKANTENRPQLGGVQNIGNTCYMGAAIQTLANVSKLTGFLFKK</sequence>
<dbReference type="PANTHER" id="PTHR23055:SF178">
    <property type="entry name" value="NEUROCALCIN HOMOLOG"/>
    <property type="match status" value="1"/>
</dbReference>
<feature type="compositionally biased region" description="Basic and acidic residues" evidence="7">
    <location>
        <begin position="186"/>
        <end position="198"/>
    </location>
</feature>
<evidence type="ECO:0000256" key="2">
    <source>
        <dbReference type="ARBA" id="ARBA00022707"/>
    </source>
</evidence>
<comment type="similarity">
    <text evidence="1">Belongs to the recoverin family.</text>
</comment>
<evidence type="ECO:0000256" key="4">
    <source>
        <dbReference type="ARBA" id="ARBA00022737"/>
    </source>
</evidence>
<keyword evidence="9" id="KW-1185">Reference proteome</keyword>
<dbReference type="PROSITE" id="PS00018">
    <property type="entry name" value="EF_HAND_1"/>
    <property type="match status" value="1"/>
</dbReference>
<dbReference type="InterPro" id="IPR018247">
    <property type="entry name" value="EF_Hand_1_Ca_BS"/>
</dbReference>
<keyword evidence="5" id="KW-0106">Calcium</keyword>
<keyword evidence="6" id="KW-0449">Lipoprotein</keyword>
<evidence type="ECO:0000313" key="10">
    <source>
        <dbReference type="WBParaSite" id="GPLIN_001028800"/>
    </source>
</evidence>
<keyword evidence="4" id="KW-0677">Repeat</keyword>
<dbReference type="WBParaSite" id="GPLIN_001028800">
    <property type="protein sequence ID" value="GPLIN_001028800"/>
    <property type="gene ID" value="GPLIN_001028800"/>
</dbReference>
<feature type="region of interest" description="Disordered" evidence="7">
    <location>
        <begin position="152"/>
        <end position="208"/>
    </location>
</feature>
<evidence type="ECO:0000313" key="9">
    <source>
        <dbReference type="Proteomes" id="UP000050741"/>
    </source>
</evidence>
<keyword evidence="2" id="KW-0519">Myristate</keyword>
<feature type="compositionally biased region" description="Acidic residues" evidence="7">
    <location>
        <begin position="169"/>
        <end position="185"/>
    </location>
</feature>
<proteinExistence type="inferred from homology"/>
<dbReference type="PANTHER" id="PTHR23055">
    <property type="entry name" value="CALCIUM BINDING PROTEINS"/>
    <property type="match status" value="1"/>
</dbReference>
<evidence type="ECO:0000256" key="3">
    <source>
        <dbReference type="ARBA" id="ARBA00022723"/>
    </source>
</evidence>
<accession>A0A183CBN7</accession>
<evidence type="ECO:0000256" key="7">
    <source>
        <dbReference type="SAM" id="MobiDB-lite"/>
    </source>
</evidence>
<evidence type="ECO:0000256" key="1">
    <source>
        <dbReference type="ARBA" id="ARBA00006049"/>
    </source>
</evidence>